<evidence type="ECO:0000256" key="1">
    <source>
        <dbReference type="ARBA" id="ARBA00022679"/>
    </source>
</evidence>
<organism evidence="3 4">
    <name type="scientific">Limimaricola cinnabarinus LL-001</name>
    <dbReference type="NCBI Taxonomy" id="1337093"/>
    <lineage>
        <taxon>Bacteria</taxon>
        <taxon>Pseudomonadati</taxon>
        <taxon>Pseudomonadota</taxon>
        <taxon>Alphaproteobacteria</taxon>
        <taxon>Rhodobacterales</taxon>
        <taxon>Paracoccaceae</taxon>
        <taxon>Limimaricola</taxon>
    </lineage>
</organism>
<dbReference type="PANTHER" id="PTHR32125">
    <property type="entry name" value="2-C-METHYL-D-ERYTHRITOL 4-PHOSPHATE CYTIDYLYLTRANSFERASE, CHLOROPLASTIC"/>
    <property type="match status" value="1"/>
</dbReference>
<keyword evidence="1 3" id="KW-0808">Transferase</keyword>
<comment type="caution">
    <text evidence="3">The sequence shown here is derived from an EMBL/GenBank/DDBJ whole genome shotgun (WGS) entry which is preliminary data.</text>
</comment>
<dbReference type="AlphaFoldDB" id="U3AFG6"/>
<dbReference type="InterPro" id="IPR029044">
    <property type="entry name" value="Nucleotide-diphossugar_trans"/>
</dbReference>
<dbReference type="InterPro" id="IPR034683">
    <property type="entry name" value="IspD/TarI"/>
</dbReference>
<dbReference type="eggNOG" id="COG1211">
    <property type="taxonomic scope" value="Bacteria"/>
</dbReference>
<dbReference type="InterPro" id="IPR050088">
    <property type="entry name" value="IspD/TarI_cytidylyltransf_bact"/>
</dbReference>
<name>U3AFG6_9RHOB</name>
<keyword evidence="4" id="KW-1185">Reference proteome</keyword>
<sequence>MAKQWRYLGGRTVLARSIAAFAGLGPICLVLREEEIGRHPRIEAQADLVVAGGAERAHSVRAGLEALVPLAPERVLIHDAARPLVPRETIRAVIAALDHGPAAAPGLVVTDALWRIEDGRVVEAPSRDGWCGRRRRRGSASTRSSPRIAITTGCLPPTTWPWRAPRGLRSRSCRVTRTI</sequence>
<reference evidence="3" key="1">
    <citation type="journal article" date="2013" name="Genome Announc.">
        <title>Draft Genome Sequence of Loktanella cinnabarina LL-001T, Isolated from Deep-Sea Floor Sediment.</title>
        <authorList>
            <person name="Nishi S."/>
            <person name="Tsubouchi T."/>
            <person name="Takaki Y."/>
            <person name="Koyanagi R."/>
            <person name="Satoh N."/>
            <person name="Maruyama T."/>
            <person name="Hatada Y."/>
        </authorList>
    </citation>
    <scope>NUCLEOTIDE SEQUENCE [LARGE SCALE GENOMIC DNA]</scope>
    <source>
        <strain evidence="3">LL-001</strain>
    </source>
</reference>
<protein>
    <submittedName>
        <fullName evidence="3">2-C-methyl-D-erythritol 4-phosphate cytidylyltransferase / 2-C-methyl-D-erythritol 2,4-cyclodiphosphate synthase</fullName>
    </submittedName>
</protein>
<gene>
    <name evidence="3" type="ORF">MBELCI_2461</name>
</gene>
<dbReference type="SUPFAM" id="SSF53448">
    <property type="entry name" value="Nucleotide-diphospho-sugar transferases"/>
    <property type="match status" value="1"/>
</dbReference>
<dbReference type="Pfam" id="PF01128">
    <property type="entry name" value="IspD"/>
    <property type="match status" value="1"/>
</dbReference>
<dbReference type="PANTHER" id="PTHR32125:SF4">
    <property type="entry name" value="2-C-METHYL-D-ERYTHRITOL 4-PHOSPHATE CYTIDYLYLTRANSFERASE, CHLOROPLASTIC"/>
    <property type="match status" value="1"/>
</dbReference>
<evidence type="ECO:0000313" key="4">
    <source>
        <dbReference type="Proteomes" id="UP000016566"/>
    </source>
</evidence>
<evidence type="ECO:0000313" key="3">
    <source>
        <dbReference type="EMBL" id="GAD56409.1"/>
    </source>
</evidence>
<evidence type="ECO:0000256" key="2">
    <source>
        <dbReference type="ARBA" id="ARBA00022695"/>
    </source>
</evidence>
<dbReference type="Proteomes" id="UP000016566">
    <property type="component" value="Unassembled WGS sequence"/>
</dbReference>
<dbReference type="PROSITE" id="PS01295">
    <property type="entry name" value="ISPD"/>
    <property type="match status" value="1"/>
</dbReference>
<dbReference type="GO" id="GO:0008299">
    <property type="term" value="P:isoprenoid biosynthetic process"/>
    <property type="evidence" value="ECO:0007669"/>
    <property type="project" value="InterPro"/>
</dbReference>
<accession>U3AFG6</accession>
<dbReference type="STRING" id="1337093.MBELCI_2461"/>
<dbReference type="InterPro" id="IPR018294">
    <property type="entry name" value="ISPD_synthase_CS"/>
</dbReference>
<dbReference type="Gene3D" id="3.90.550.10">
    <property type="entry name" value="Spore Coat Polysaccharide Biosynthesis Protein SpsA, Chain A"/>
    <property type="match status" value="1"/>
</dbReference>
<dbReference type="GO" id="GO:0050518">
    <property type="term" value="F:2-C-methyl-D-erythritol 4-phosphate cytidylyltransferase activity"/>
    <property type="evidence" value="ECO:0007669"/>
    <property type="project" value="TreeGrafter"/>
</dbReference>
<keyword evidence="2 3" id="KW-0548">Nucleotidyltransferase</keyword>
<proteinExistence type="predicted"/>
<dbReference type="EMBL" id="BATB01000036">
    <property type="protein sequence ID" value="GAD56409.1"/>
    <property type="molecule type" value="Genomic_DNA"/>
</dbReference>